<dbReference type="KEGG" id="mes:Meso_2269"/>
<accession>Q11G17</accession>
<sequence length="184" mass="20061" precursor="true">MSGRKAAMILLGGVLSVLAGSLLAQPDFGFMPDGGRQTLLRLARSSAIDLEEIARGIGTEEEWKAIVAAADPDLSSDAVETLASYLAVNMPAQIDTPAAAGIEELAAALPLDGKELAIENCQFCHSFFTGYLAHDRDTEGWRSVFKAPFHKELPMTEKERETFARYSAINMPIPYEKVPEDLRF</sequence>
<organism evidence="1">
    <name type="scientific">Chelativorans sp. (strain BNC1)</name>
    <dbReference type="NCBI Taxonomy" id="266779"/>
    <lineage>
        <taxon>Bacteria</taxon>
        <taxon>Pseudomonadati</taxon>
        <taxon>Pseudomonadota</taxon>
        <taxon>Alphaproteobacteria</taxon>
        <taxon>Hyphomicrobiales</taxon>
        <taxon>Phyllobacteriaceae</taxon>
        <taxon>Chelativorans</taxon>
    </lineage>
</organism>
<protein>
    <recommendedName>
        <fullName evidence="2">Cytochrome c domain-containing protein</fullName>
    </recommendedName>
</protein>
<dbReference type="EMBL" id="CP000390">
    <property type="protein sequence ID" value="ABG63658.1"/>
    <property type="molecule type" value="Genomic_DNA"/>
</dbReference>
<dbReference type="HOGENOM" id="CLU_1432204_0_0_5"/>
<proteinExistence type="predicted"/>
<reference evidence="1" key="1">
    <citation type="submission" date="2006-06" db="EMBL/GenBank/DDBJ databases">
        <title>Complete sequence of chromosome of Chelativorans sp. BNC1.</title>
        <authorList>
            <consortium name="US DOE Joint Genome Institute"/>
            <person name="Copeland A."/>
            <person name="Lucas S."/>
            <person name="Lapidus A."/>
            <person name="Barry K."/>
            <person name="Detter J.C."/>
            <person name="Glavina del Rio T."/>
            <person name="Hammon N."/>
            <person name="Israni S."/>
            <person name="Dalin E."/>
            <person name="Tice H."/>
            <person name="Pitluck S."/>
            <person name="Chertkov O."/>
            <person name="Brettin T."/>
            <person name="Bruce D."/>
            <person name="Han C."/>
            <person name="Tapia R."/>
            <person name="Gilna P."/>
            <person name="Schmutz J."/>
            <person name="Larimer F."/>
            <person name="Land M."/>
            <person name="Hauser L."/>
            <person name="Kyrpides N."/>
            <person name="Mikhailova N."/>
            <person name="Richardson P."/>
        </authorList>
    </citation>
    <scope>NUCLEOTIDE SEQUENCE</scope>
    <source>
        <strain evidence="1">BNC1</strain>
    </source>
</reference>
<dbReference type="eggNOG" id="ENOG5032SGZ">
    <property type="taxonomic scope" value="Bacteria"/>
</dbReference>
<gene>
    <name evidence="1" type="ordered locus">Meso_2269</name>
</gene>
<evidence type="ECO:0008006" key="2">
    <source>
        <dbReference type="Google" id="ProtNLM"/>
    </source>
</evidence>
<evidence type="ECO:0000313" key="1">
    <source>
        <dbReference type="EMBL" id="ABG63658.1"/>
    </source>
</evidence>
<dbReference type="STRING" id="266779.Meso_2269"/>
<dbReference type="OrthoDB" id="7855889at2"/>
<dbReference type="AlphaFoldDB" id="Q11G17"/>
<name>Q11G17_CHESB</name>